<protein>
    <submittedName>
        <fullName evidence="1">Uncharacterized protein</fullName>
    </submittedName>
</protein>
<dbReference type="Proteomes" id="UP001346149">
    <property type="component" value="Unassembled WGS sequence"/>
</dbReference>
<gene>
    <name evidence="1" type="ORF">SAY86_016990</name>
</gene>
<sequence>MDLSITYSLRPKLLSRSLWKQQKALPLTVKKKSSMPRRRALNRIMNGVAVNFLYWKGGG</sequence>
<reference evidence="1 2" key="1">
    <citation type="journal article" date="2023" name="Hortic Res">
        <title>Pangenome of water caltrop reveals structural variations and asymmetric subgenome divergence after allopolyploidization.</title>
        <authorList>
            <person name="Zhang X."/>
            <person name="Chen Y."/>
            <person name="Wang L."/>
            <person name="Yuan Y."/>
            <person name="Fang M."/>
            <person name="Shi L."/>
            <person name="Lu R."/>
            <person name="Comes H.P."/>
            <person name="Ma Y."/>
            <person name="Chen Y."/>
            <person name="Huang G."/>
            <person name="Zhou Y."/>
            <person name="Zheng Z."/>
            <person name="Qiu Y."/>
        </authorList>
    </citation>
    <scope>NUCLEOTIDE SEQUENCE [LARGE SCALE GENOMIC DNA]</scope>
    <source>
        <strain evidence="1">F231</strain>
    </source>
</reference>
<accession>A0AAN7LNJ8</accession>
<evidence type="ECO:0000313" key="1">
    <source>
        <dbReference type="EMBL" id="KAK4789686.1"/>
    </source>
</evidence>
<organism evidence="1 2">
    <name type="scientific">Trapa natans</name>
    <name type="common">Water chestnut</name>
    <dbReference type="NCBI Taxonomy" id="22666"/>
    <lineage>
        <taxon>Eukaryota</taxon>
        <taxon>Viridiplantae</taxon>
        <taxon>Streptophyta</taxon>
        <taxon>Embryophyta</taxon>
        <taxon>Tracheophyta</taxon>
        <taxon>Spermatophyta</taxon>
        <taxon>Magnoliopsida</taxon>
        <taxon>eudicotyledons</taxon>
        <taxon>Gunneridae</taxon>
        <taxon>Pentapetalae</taxon>
        <taxon>rosids</taxon>
        <taxon>malvids</taxon>
        <taxon>Myrtales</taxon>
        <taxon>Lythraceae</taxon>
        <taxon>Trapa</taxon>
    </lineage>
</organism>
<keyword evidence="2" id="KW-1185">Reference proteome</keyword>
<dbReference type="AlphaFoldDB" id="A0AAN7LNJ8"/>
<evidence type="ECO:0000313" key="2">
    <source>
        <dbReference type="Proteomes" id="UP001346149"/>
    </source>
</evidence>
<dbReference type="EMBL" id="JAXQNO010000010">
    <property type="protein sequence ID" value="KAK4789686.1"/>
    <property type="molecule type" value="Genomic_DNA"/>
</dbReference>
<comment type="caution">
    <text evidence="1">The sequence shown here is derived from an EMBL/GenBank/DDBJ whole genome shotgun (WGS) entry which is preliminary data.</text>
</comment>
<name>A0AAN7LNJ8_TRANT</name>
<proteinExistence type="predicted"/>